<evidence type="ECO:0000313" key="2">
    <source>
        <dbReference type="EMBL" id="CAJ1578336.1"/>
    </source>
</evidence>
<dbReference type="Pfam" id="PF02607">
    <property type="entry name" value="B12-binding_2"/>
    <property type="match status" value="1"/>
</dbReference>
<feature type="domain" description="B12-binding" evidence="1">
    <location>
        <begin position="93"/>
        <end position="221"/>
    </location>
</feature>
<gene>
    <name evidence="2" type="ORF">MU0050_000032</name>
</gene>
<dbReference type="InterPro" id="IPR006158">
    <property type="entry name" value="Cobalamin-bd"/>
</dbReference>
<dbReference type="SUPFAM" id="SSF47644">
    <property type="entry name" value="Methionine synthase domain"/>
    <property type="match status" value="1"/>
</dbReference>
<protein>
    <submittedName>
        <fullName evidence="2">B12-binding domain-containing protein</fullName>
    </submittedName>
</protein>
<dbReference type="EMBL" id="OY726395">
    <property type="protein sequence ID" value="CAJ1578336.1"/>
    <property type="molecule type" value="Genomic_DNA"/>
</dbReference>
<dbReference type="Proteomes" id="UP001190466">
    <property type="component" value="Chromosome"/>
</dbReference>
<dbReference type="Gene3D" id="3.40.50.280">
    <property type="entry name" value="Cobalamin-binding domain"/>
    <property type="match status" value="1"/>
</dbReference>
<proteinExistence type="predicted"/>
<dbReference type="InterPro" id="IPR036594">
    <property type="entry name" value="Meth_synthase_dom"/>
</dbReference>
<evidence type="ECO:0000259" key="1">
    <source>
        <dbReference type="PROSITE" id="PS51332"/>
    </source>
</evidence>
<evidence type="ECO:0000313" key="3">
    <source>
        <dbReference type="Proteomes" id="UP001190466"/>
    </source>
</evidence>
<sequence length="363" mass="38227">MRTVAAAPVLREYEAALAASDRARVVALVQQLLDDDVAPVTVLTDVVAAAQRAIGRRWQSGEWTVAQEHAATAMSMAATEVVTQRAADVPVTRGHVLVTCAEREWHWLPAAIIGCVLRGAGWRVTPLGPATAPLRLSQYIQDVGPEAVAVSCSVLGALPTTRRFIEASTSAGVPVVVDGPAFGTDTIRAQALGATAWAPDAAGALTAMDTLPVVVSAVPPLPQAPAQEQRALELAHADLIDRVVRRWSITGGAAGDPAQTALRAVARDAVPQTLHAVAAALLTGDVRPVSETAQWMGDLLAHREVDSEVAVRELASVLGAVLVDYPLSADLVAEHFRPAPQCPDNVVEFAERTETASRRKVPR</sequence>
<dbReference type="PROSITE" id="PS51332">
    <property type="entry name" value="B12_BINDING"/>
    <property type="match status" value="1"/>
</dbReference>
<name>A0ABM9M7T7_9MYCO</name>
<dbReference type="Pfam" id="PF02310">
    <property type="entry name" value="B12-binding"/>
    <property type="match status" value="1"/>
</dbReference>
<accession>A0ABM9M7T7</accession>
<organism evidence="2 3">
    <name type="scientific">[Mycobacterium] wendilense</name>
    <dbReference type="NCBI Taxonomy" id="3064284"/>
    <lineage>
        <taxon>Bacteria</taxon>
        <taxon>Bacillati</taxon>
        <taxon>Actinomycetota</taxon>
        <taxon>Actinomycetes</taxon>
        <taxon>Mycobacteriales</taxon>
        <taxon>Mycobacteriaceae</taxon>
        <taxon>Mycolicibacter</taxon>
    </lineage>
</organism>
<keyword evidence="3" id="KW-1185">Reference proteome</keyword>
<dbReference type="SUPFAM" id="SSF52242">
    <property type="entry name" value="Cobalamin (vitamin B12)-binding domain"/>
    <property type="match status" value="1"/>
</dbReference>
<dbReference type="InterPro" id="IPR036724">
    <property type="entry name" value="Cobalamin-bd_sf"/>
</dbReference>
<dbReference type="Gene3D" id="1.10.1240.10">
    <property type="entry name" value="Methionine synthase domain"/>
    <property type="match status" value="1"/>
</dbReference>
<dbReference type="InterPro" id="IPR003759">
    <property type="entry name" value="Cbl-bd_cap"/>
</dbReference>
<dbReference type="RefSeq" id="WP_316513490.1">
    <property type="nucleotide sequence ID" value="NZ_OY726395.1"/>
</dbReference>
<reference evidence="2 3" key="1">
    <citation type="submission" date="2023-08" db="EMBL/GenBank/DDBJ databases">
        <authorList>
            <person name="Folkvardsen B D."/>
            <person name="Norman A."/>
        </authorList>
    </citation>
    <scope>NUCLEOTIDE SEQUENCE [LARGE SCALE GENOMIC DNA]</scope>
    <source>
        <strain evidence="2 3">Mu0050</strain>
    </source>
</reference>